<dbReference type="Proteomes" id="UP000663827">
    <property type="component" value="Unassembled WGS sequence"/>
</dbReference>
<dbReference type="Pfam" id="PF24883">
    <property type="entry name" value="NPHP3_N"/>
    <property type="match status" value="1"/>
</dbReference>
<name>A0A8H3DVB0_9AGAM</name>
<dbReference type="InterPro" id="IPR019775">
    <property type="entry name" value="WD40_repeat_CS"/>
</dbReference>
<dbReference type="InterPro" id="IPR001680">
    <property type="entry name" value="WD40_rpt"/>
</dbReference>
<protein>
    <recommendedName>
        <fullName evidence="5">NACHT domain-containing protein</fullName>
    </recommendedName>
</protein>
<dbReference type="PANTHER" id="PTHR19848">
    <property type="entry name" value="WD40 REPEAT PROTEIN"/>
    <property type="match status" value="1"/>
</dbReference>
<dbReference type="InterPro" id="IPR020472">
    <property type="entry name" value="WD40_PAC1"/>
</dbReference>
<dbReference type="InterPro" id="IPR007111">
    <property type="entry name" value="NACHT_NTPase"/>
</dbReference>
<dbReference type="InterPro" id="IPR015943">
    <property type="entry name" value="WD40/YVTN_repeat-like_dom_sf"/>
</dbReference>
<sequence>MESGSSKSNRKRANAPSTGDQLHPGEWRGSKRAKSISPSRPPTPAGASDGSNSLLSQNSNQRSPSTVPSTAWTGLERALRGLRLTTKACPPLRSAIDDMVSCVPLFEAAAKNRKDCEELAIGLQGMVQLLDPHLADATSDNISTTIKDIAEAMRKEILSIESHQPGRGLRRVLSATNDEEDLVRRYRRIEQLFRQLCGEATLNAWSISNKHYVNTQLESLLPAKLARYDSALSIEVSRRSCTENTRTEILGNLMKWSEDEHAANIYWMNGMAGTGKTTIAYSACTVLEARKQLAASFFCTRTSAQCRDAKRIVPTIAYQLARRSTPFRSALCKVLEEDTDVGTGMISAQFEQLLRAPLMEAQKNMPNNLVVVIDALDECSDPYIVELFLGILFRSVVDLPIKFFVTSRPEPIIRQRMLSESERSRSILYLHEIEASLVQADIELYLRDELASISPSDNDIRQLAKHAGKLFIYAATAVRYIRPPGRISNSRERLETILVANTESNKSLVPIDTLYSVILTTAIIEDEGLEPKERERIFLVLWTVVCACEPVLINTIAAISGIKKKDQVVAALEPLGSVLHISDHSELVATLHASFPDYILNQKRSGRFACDIPKHNYLLSIQCFQIMEAQLRFNICNIKSSFIPDSKIPDLEEQINANISEELFYACRFWMDHLSSVVAPNSLQTNTSLSPLLVLNEFLSQRLLFWMEVLNLKKCIRIAISSTSQLNAWLSRACPGSDIHELASNVQAFVVSYASCPISAYTSHIYLSALPLSPFLPAYLPRFKGLIKVSGTILNRIRQAALGTWESESPTLSTAFSPKSDRLLLGEENGKLSFWNIHDGKYIFPPFKAHSGGITSVAISRDGTHIVTSSDDTTLSVWSAHDGLLVSGPFRGHKKGIRSVSFSPDVSRIVSGSDDCTIGIWISYNDAAPMRQLTGHTRAVISVSFSPDGTRVLSGSCDYTVYLWDISSGTAIRTFLPQDRPGSVSLVQFTPDGTDMIALSLYNQDRDRLYHQLYVWDASTGRPHKRDEYQGKNIAISPEGDRVAGSIGHCIYVWDRNHSGEQIAGPLKGHAGEIIHINFSNDGTYIISAADDQSIRVWNVNPRVHQTKQISKVFLGTDHMIATSEPHHMCIAAAGPTNISVFNLGQQTMRHIDISEHGPIIFLRFSLDHAIFSVHKTGVICSWNAHTAMLIGYPRKCSSSTMIGSAVCSADGARVATVYGFTVEVWDAQGNRSSARCPHYRHVEMVFCQAAKMLLIQIECGNRNSLDLWDVDQSGHTTRLISDLSLRREASDLSPDGTYVAYCPVSVDGSLLLGRLINTATKQINPMPFQVRLSRSCGKTSTGVIAKFTLDSLHVAFAVGSKCYIWDIQNKSVIAALNGLNTIPTSISYDLNGFCLVSGLASLQAGLSSFEARQFNIHEPMALRPDGWMVDNQSRLLFWVPAEIRKEFPRSSGVTVGDGHWLFVESSNIFVGEEWSQCYIGG</sequence>
<dbReference type="PRINTS" id="PR00320">
    <property type="entry name" value="GPROTEINBRPT"/>
</dbReference>
<feature type="repeat" description="WD" evidence="3">
    <location>
        <begin position="933"/>
        <end position="974"/>
    </location>
</feature>
<comment type="caution">
    <text evidence="6">The sequence shown here is derived from an EMBL/GenBank/DDBJ whole genome shotgun (WGS) entry which is preliminary data.</text>
</comment>
<evidence type="ECO:0000259" key="5">
    <source>
        <dbReference type="PROSITE" id="PS50837"/>
    </source>
</evidence>
<dbReference type="PROSITE" id="PS50837">
    <property type="entry name" value="NACHT"/>
    <property type="match status" value="1"/>
</dbReference>
<proteinExistence type="predicted"/>
<dbReference type="SUPFAM" id="SSF50978">
    <property type="entry name" value="WD40 repeat-like"/>
    <property type="match status" value="2"/>
</dbReference>
<dbReference type="EMBL" id="CAJNJQ010000781">
    <property type="protein sequence ID" value="CAE7099926.1"/>
    <property type="molecule type" value="Genomic_DNA"/>
</dbReference>
<gene>
    <name evidence="6" type="ORF">RDB_LOCUS39750</name>
</gene>
<dbReference type="PROSITE" id="PS50082">
    <property type="entry name" value="WD_REPEATS_2"/>
    <property type="match status" value="4"/>
</dbReference>
<dbReference type="PANTHER" id="PTHR19848:SF8">
    <property type="entry name" value="F-BOX AND WD REPEAT DOMAIN CONTAINING 7"/>
    <property type="match status" value="1"/>
</dbReference>
<feature type="repeat" description="WD" evidence="3">
    <location>
        <begin position="1067"/>
        <end position="1101"/>
    </location>
</feature>
<dbReference type="SUPFAM" id="SSF52540">
    <property type="entry name" value="P-loop containing nucleoside triphosphate hydrolases"/>
    <property type="match status" value="1"/>
</dbReference>
<feature type="repeat" description="WD" evidence="3">
    <location>
        <begin position="890"/>
        <end position="921"/>
    </location>
</feature>
<feature type="repeat" description="WD" evidence="3">
    <location>
        <begin position="847"/>
        <end position="879"/>
    </location>
</feature>
<evidence type="ECO:0000313" key="6">
    <source>
        <dbReference type="EMBL" id="CAE7099926.1"/>
    </source>
</evidence>
<dbReference type="PROSITE" id="PS00678">
    <property type="entry name" value="WD_REPEATS_1"/>
    <property type="match status" value="2"/>
</dbReference>
<dbReference type="Gene3D" id="2.130.10.10">
    <property type="entry name" value="YVTN repeat-like/Quinoprotein amine dehydrogenase"/>
    <property type="match status" value="4"/>
</dbReference>
<organism evidence="6 7">
    <name type="scientific">Rhizoctonia solani</name>
    <dbReference type="NCBI Taxonomy" id="456999"/>
    <lineage>
        <taxon>Eukaryota</taxon>
        <taxon>Fungi</taxon>
        <taxon>Dikarya</taxon>
        <taxon>Basidiomycota</taxon>
        <taxon>Agaricomycotina</taxon>
        <taxon>Agaricomycetes</taxon>
        <taxon>Cantharellales</taxon>
        <taxon>Ceratobasidiaceae</taxon>
        <taxon>Rhizoctonia</taxon>
    </lineage>
</organism>
<evidence type="ECO:0000256" key="2">
    <source>
        <dbReference type="ARBA" id="ARBA00022737"/>
    </source>
</evidence>
<dbReference type="Gene3D" id="3.40.50.300">
    <property type="entry name" value="P-loop containing nucleotide triphosphate hydrolases"/>
    <property type="match status" value="1"/>
</dbReference>
<dbReference type="Pfam" id="PF00400">
    <property type="entry name" value="WD40"/>
    <property type="match status" value="4"/>
</dbReference>
<evidence type="ECO:0000313" key="7">
    <source>
        <dbReference type="Proteomes" id="UP000663827"/>
    </source>
</evidence>
<keyword evidence="1 3" id="KW-0853">WD repeat</keyword>
<dbReference type="InterPro" id="IPR056884">
    <property type="entry name" value="NPHP3-like_N"/>
</dbReference>
<dbReference type="SMART" id="SM00320">
    <property type="entry name" value="WD40"/>
    <property type="match status" value="7"/>
</dbReference>
<feature type="region of interest" description="Disordered" evidence="4">
    <location>
        <begin position="1"/>
        <end position="71"/>
    </location>
</feature>
<evidence type="ECO:0000256" key="3">
    <source>
        <dbReference type="PROSITE-ProRule" id="PRU00221"/>
    </source>
</evidence>
<evidence type="ECO:0000256" key="4">
    <source>
        <dbReference type="SAM" id="MobiDB-lite"/>
    </source>
</evidence>
<dbReference type="InterPro" id="IPR036322">
    <property type="entry name" value="WD40_repeat_dom_sf"/>
</dbReference>
<feature type="domain" description="NACHT" evidence="5">
    <location>
        <begin position="264"/>
        <end position="409"/>
    </location>
</feature>
<reference evidence="6" key="1">
    <citation type="submission" date="2021-01" db="EMBL/GenBank/DDBJ databases">
        <authorList>
            <person name="Kaushik A."/>
        </authorList>
    </citation>
    <scope>NUCLEOTIDE SEQUENCE</scope>
    <source>
        <strain evidence="6">AG5</strain>
    </source>
</reference>
<evidence type="ECO:0000256" key="1">
    <source>
        <dbReference type="ARBA" id="ARBA00022574"/>
    </source>
</evidence>
<accession>A0A8H3DVB0</accession>
<keyword evidence="2" id="KW-0677">Repeat</keyword>
<dbReference type="InterPro" id="IPR027417">
    <property type="entry name" value="P-loop_NTPase"/>
</dbReference>
<dbReference type="PROSITE" id="PS50294">
    <property type="entry name" value="WD_REPEATS_REGION"/>
    <property type="match status" value="4"/>
</dbReference>
<dbReference type="CDD" id="cd00200">
    <property type="entry name" value="WD40"/>
    <property type="match status" value="1"/>
</dbReference>
<feature type="compositionally biased region" description="Low complexity" evidence="4">
    <location>
        <begin position="51"/>
        <end position="65"/>
    </location>
</feature>